<evidence type="ECO:0000259" key="7">
    <source>
        <dbReference type="Pfam" id="PF01490"/>
    </source>
</evidence>
<evidence type="ECO:0000256" key="6">
    <source>
        <dbReference type="SAM" id="Phobius"/>
    </source>
</evidence>
<evidence type="ECO:0000256" key="3">
    <source>
        <dbReference type="ARBA" id="ARBA00022970"/>
    </source>
</evidence>
<evidence type="ECO:0000256" key="2">
    <source>
        <dbReference type="ARBA" id="ARBA00022692"/>
    </source>
</evidence>
<keyword evidence="3" id="KW-0813">Transport</keyword>
<name>A0ABP0XEA8_9BRYO</name>
<keyword evidence="5 6" id="KW-0472">Membrane</keyword>
<dbReference type="InterPro" id="IPR013057">
    <property type="entry name" value="AA_transpt_TM"/>
</dbReference>
<proteinExistence type="predicted"/>
<dbReference type="Pfam" id="PF01490">
    <property type="entry name" value="Aa_trans"/>
    <property type="match status" value="1"/>
</dbReference>
<keyword evidence="2 6" id="KW-0812">Transmembrane</keyword>
<keyword evidence="9" id="KW-1185">Reference proteome</keyword>
<gene>
    <name evidence="8" type="ORF">CSSPJE1EN1_LOCUS22939</name>
</gene>
<sequence>MAAEAASLQVEPVTNVQDLCATEFTSHEPQEHYTASTIGDITRTAPQKSKINFSSLGWKQILKTSIWHGGTWFDAWITAVAAQVGSVILTFPYTFSQVGYKYGILFQFVYGAFGCWTVFLLSWMYAELKQRKMLAGTYQKGHILQYHEVIGGLVGKWGHYITKTFILLSFTFGCTLQTHCLLKCKYDVYYMNSNWNKRQWLYLFGGLALPCLTNILFAFGSHGMCVEIMEAMWKPKHYKYAYICCVLYRYLLTIPNSVLYIGHMVMFHYTTQMHSVFCHHQQLAMLPLLP</sequence>
<feature type="transmembrane region" description="Helical" evidence="6">
    <location>
        <begin position="200"/>
        <end position="220"/>
    </location>
</feature>
<dbReference type="Proteomes" id="UP001497444">
    <property type="component" value="Chromosome 8"/>
</dbReference>
<evidence type="ECO:0000313" key="9">
    <source>
        <dbReference type="Proteomes" id="UP001497444"/>
    </source>
</evidence>
<feature type="domain" description="Amino acid transporter transmembrane" evidence="7">
    <location>
        <begin position="68"/>
        <end position="177"/>
    </location>
</feature>
<keyword evidence="4 6" id="KW-1133">Transmembrane helix</keyword>
<organism evidence="8 9">
    <name type="scientific">Sphagnum jensenii</name>
    <dbReference type="NCBI Taxonomy" id="128206"/>
    <lineage>
        <taxon>Eukaryota</taxon>
        <taxon>Viridiplantae</taxon>
        <taxon>Streptophyta</taxon>
        <taxon>Embryophyta</taxon>
        <taxon>Bryophyta</taxon>
        <taxon>Sphagnophytina</taxon>
        <taxon>Sphagnopsida</taxon>
        <taxon>Sphagnales</taxon>
        <taxon>Sphagnaceae</taxon>
        <taxon>Sphagnum</taxon>
    </lineage>
</organism>
<feature type="transmembrane region" description="Helical" evidence="6">
    <location>
        <begin position="104"/>
        <end position="126"/>
    </location>
</feature>
<keyword evidence="3" id="KW-0029">Amino-acid transport</keyword>
<feature type="transmembrane region" description="Helical" evidence="6">
    <location>
        <begin position="240"/>
        <end position="261"/>
    </location>
</feature>
<protein>
    <recommendedName>
        <fullName evidence="7">Amino acid transporter transmembrane domain-containing protein</fullName>
    </recommendedName>
</protein>
<accession>A0ABP0XEA8</accession>
<evidence type="ECO:0000256" key="4">
    <source>
        <dbReference type="ARBA" id="ARBA00022989"/>
    </source>
</evidence>
<dbReference type="EMBL" id="OZ020103">
    <property type="protein sequence ID" value="CAK9277461.1"/>
    <property type="molecule type" value="Genomic_DNA"/>
</dbReference>
<comment type="subcellular location">
    <subcellularLocation>
        <location evidence="1">Membrane</location>
    </subcellularLocation>
</comment>
<evidence type="ECO:0000256" key="1">
    <source>
        <dbReference type="ARBA" id="ARBA00004370"/>
    </source>
</evidence>
<evidence type="ECO:0000313" key="8">
    <source>
        <dbReference type="EMBL" id="CAK9277461.1"/>
    </source>
</evidence>
<feature type="transmembrane region" description="Helical" evidence="6">
    <location>
        <begin position="72"/>
        <end position="92"/>
    </location>
</feature>
<evidence type="ECO:0000256" key="5">
    <source>
        <dbReference type="ARBA" id="ARBA00023136"/>
    </source>
</evidence>
<reference evidence="8" key="1">
    <citation type="submission" date="2024-02" db="EMBL/GenBank/DDBJ databases">
        <authorList>
            <consortium name="ELIXIR-Norway"/>
            <consortium name="Elixir Norway"/>
        </authorList>
    </citation>
    <scope>NUCLEOTIDE SEQUENCE</scope>
</reference>